<protein>
    <submittedName>
        <fullName evidence="1">Uncharacterized protein</fullName>
    </submittedName>
</protein>
<organism evidence="1 2">
    <name type="scientific">Penicillium nalgiovense</name>
    <dbReference type="NCBI Taxonomy" id="60175"/>
    <lineage>
        <taxon>Eukaryota</taxon>
        <taxon>Fungi</taxon>
        <taxon>Dikarya</taxon>
        <taxon>Ascomycota</taxon>
        <taxon>Pezizomycotina</taxon>
        <taxon>Eurotiomycetes</taxon>
        <taxon>Eurotiomycetidae</taxon>
        <taxon>Eurotiales</taxon>
        <taxon>Aspergillaceae</taxon>
        <taxon>Penicillium</taxon>
    </lineage>
</organism>
<keyword evidence="2" id="KW-1185">Reference proteome</keyword>
<reference evidence="2" key="1">
    <citation type="journal article" date="2017" name="Nat. Microbiol.">
        <title>Global analysis of biosynthetic gene clusters reveals vast potential of secondary metabolite production in Penicillium species.</title>
        <authorList>
            <person name="Nielsen J.C."/>
            <person name="Grijseels S."/>
            <person name="Prigent S."/>
            <person name="Ji B."/>
            <person name="Dainat J."/>
            <person name="Nielsen K.F."/>
            <person name="Frisvad J.C."/>
            <person name="Workman M."/>
            <person name="Nielsen J."/>
        </authorList>
    </citation>
    <scope>NUCLEOTIDE SEQUENCE [LARGE SCALE GENOMIC DNA]</scope>
    <source>
        <strain evidence="2">IBT 13039</strain>
    </source>
</reference>
<sequence>MPDDFKDSATISTVKGVVAAAGGNTVLVSKSSGSCRNSANGLDADGYVFA</sequence>
<name>A0A1V6YEH3_PENNA</name>
<proteinExistence type="predicted"/>
<gene>
    <name evidence="1" type="ORF">PENNAL_c0023G07380</name>
</gene>
<accession>A0A1V6YEH3</accession>
<dbReference type="STRING" id="60175.A0A1V6YEH3"/>
<dbReference type="Proteomes" id="UP000191691">
    <property type="component" value="Unassembled WGS sequence"/>
</dbReference>
<evidence type="ECO:0000313" key="1">
    <source>
        <dbReference type="EMBL" id="OQE85781.1"/>
    </source>
</evidence>
<dbReference type="AlphaFoldDB" id="A0A1V6YEH3"/>
<comment type="caution">
    <text evidence="1">The sequence shown here is derived from an EMBL/GenBank/DDBJ whole genome shotgun (WGS) entry which is preliminary data.</text>
</comment>
<dbReference type="EMBL" id="MOOB01000023">
    <property type="protein sequence ID" value="OQE85781.1"/>
    <property type="molecule type" value="Genomic_DNA"/>
</dbReference>
<evidence type="ECO:0000313" key="2">
    <source>
        <dbReference type="Proteomes" id="UP000191691"/>
    </source>
</evidence>